<dbReference type="AlphaFoldDB" id="A0A076PJU5"/>
<reference evidence="1 2" key="1">
    <citation type="journal article" date="2014" name="Genome Announc.">
        <title>Complete Genome Sequence of Polychlorinated Biphenyl Degrader Comamonas testosteroni TK102 (NBRC 109938).</title>
        <authorList>
            <person name="Fukuda K."/>
            <person name="Hosoyama A."/>
            <person name="Tsuchikane K."/>
            <person name="Ohji S."/>
            <person name="Yamazoe A."/>
            <person name="Fujita N."/>
            <person name="Shintani M."/>
            <person name="Kimbara K."/>
        </authorList>
    </citation>
    <scope>NUCLEOTIDE SEQUENCE [LARGE SCALE GENOMIC DNA]</scope>
    <source>
        <strain evidence="1">TK102</strain>
    </source>
</reference>
<gene>
    <name evidence="1" type="ORF">O987_15102</name>
</gene>
<evidence type="ECO:0000313" key="2">
    <source>
        <dbReference type="Proteomes" id="UP000028782"/>
    </source>
</evidence>
<evidence type="ECO:0000313" key="1">
    <source>
        <dbReference type="EMBL" id="AIJ47129.1"/>
    </source>
</evidence>
<accession>A0A076PJU5</accession>
<protein>
    <submittedName>
        <fullName evidence="1">Azurin</fullName>
    </submittedName>
</protein>
<dbReference type="HOGENOM" id="CLU_2805076_0_0_4"/>
<dbReference type="Proteomes" id="UP000028782">
    <property type="component" value="Chromosome"/>
</dbReference>
<name>A0A076PJU5_COMTE</name>
<proteinExistence type="predicted"/>
<dbReference type="RefSeq" id="WP_144244931.1">
    <property type="nucleotide sequence ID" value="NZ_CP006704.1"/>
</dbReference>
<dbReference type="EMBL" id="CP006704">
    <property type="protein sequence ID" value="AIJ47129.1"/>
    <property type="molecule type" value="Genomic_DNA"/>
</dbReference>
<dbReference type="KEGG" id="ctes:O987_15102"/>
<organism evidence="1 2">
    <name type="scientific">Comamonas testosteroni TK102</name>
    <dbReference type="NCBI Taxonomy" id="1392005"/>
    <lineage>
        <taxon>Bacteria</taxon>
        <taxon>Pseudomonadati</taxon>
        <taxon>Pseudomonadota</taxon>
        <taxon>Betaproteobacteria</taxon>
        <taxon>Burkholderiales</taxon>
        <taxon>Comamonadaceae</taxon>
        <taxon>Comamonas</taxon>
    </lineage>
</organism>
<sequence length="67" mass="7184">MIREGLQSGPEHAWLSRSDAHIPAATQVLCGGEHASVTFPVQRLVALLLAPWVLGSQRLKAPIPAHP</sequence>